<reference evidence="2 3" key="1">
    <citation type="submission" date="2024-02" db="EMBL/GenBank/DDBJ databases">
        <title>Roseibium algae sp. nov., isolated from marine alga (Grateloupia sp.), showing potential in myo-inositol conversion.</title>
        <authorList>
            <person name="Wang Y."/>
        </authorList>
    </citation>
    <scope>NUCLEOTIDE SEQUENCE [LARGE SCALE GENOMIC DNA]</scope>
    <source>
        <strain evidence="2 3">H3510</strain>
    </source>
</reference>
<keyword evidence="3" id="KW-1185">Reference proteome</keyword>
<evidence type="ECO:0000313" key="3">
    <source>
        <dbReference type="Proteomes" id="UP001385499"/>
    </source>
</evidence>
<comment type="caution">
    <text evidence="2">The sequence shown here is derived from an EMBL/GenBank/DDBJ whole genome shotgun (WGS) entry which is preliminary data.</text>
</comment>
<sequence>MALELETVKELADRTDWPQSRIRKLIENRELRYVKIGGGIFIPKGAIEEFISNNTVEPISEEKLPLAATV</sequence>
<accession>A0ABU8TLZ2</accession>
<dbReference type="NCBIfam" id="TIGR01764">
    <property type="entry name" value="excise"/>
    <property type="match status" value="1"/>
</dbReference>
<gene>
    <name evidence="2" type="ORF">V6575_11000</name>
</gene>
<dbReference type="Proteomes" id="UP001385499">
    <property type="component" value="Unassembled WGS sequence"/>
</dbReference>
<name>A0ABU8TLZ2_9HYPH</name>
<dbReference type="InterPro" id="IPR010093">
    <property type="entry name" value="SinI_DNA-bd"/>
</dbReference>
<dbReference type="EMBL" id="JBAKIA010000006">
    <property type="protein sequence ID" value="MEJ8474615.1"/>
    <property type="molecule type" value="Genomic_DNA"/>
</dbReference>
<organism evidence="2 3">
    <name type="scientific">Roseibium algae</name>
    <dbReference type="NCBI Taxonomy" id="3123038"/>
    <lineage>
        <taxon>Bacteria</taxon>
        <taxon>Pseudomonadati</taxon>
        <taxon>Pseudomonadota</taxon>
        <taxon>Alphaproteobacteria</taxon>
        <taxon>Hyphomicrobiales</taxon>
        <taxon>Stappiaceae</taxon>
        <taxon>Roseibium</taxon>
    </lineage>
</organism>
<proteinExistence type="predicted"/>
<dbReference type="InterPro" id="IPR041657">
    <property type="entry name" value="HTH_17"/>
</dbReference>
<evidence type="ECO:0000313" key="2">
    <source>
        <dbReference type="EMBL" id="MEJ8474615.1"/>
    </source>
</evidence>
<protein>
    <submittedName>
        <fullName evidence="2">Helix-turn-helix domain-containing protein</fullName>
    </submittedName>
</protein>
<dbReference type="Pfam" id="PF12728">
    <property type="entry name" value="HTH_17"/>
    <property type="match status" value="1"/>
</dbReference>
<dbReference type="RefSeq" id="WP_340274376.1">
    <property type="nucleotide sequence ID" value="NZ_JBAKIA010000006.1"/>
</dbReference>
<evidence type="ECO:0000259" key="1">
    <source>
        <dbReference type="Pfam" id="PF12728"/>
    </source>
</evidence>
<feature type="domain" description="Helix-turn-helix" evidence="1">
    <location>
        <begin position="7"/>
        <end position="54"/>
    </location>
</feature>